<protein>
    <submittedName>
        <fullName evidence="1">Uncharacterized protein</fullName>
    </submittedName>
</protein>
<accession>A0ABS9W6Y9</accession>
<organism evidence="1 2">
    <name type="scientific">Teichococcus vastitatis</name>
    <dbReference type="NCBI Taxonomy" id="2307076"/>
    <lineage>
        <taxon>Bacteria</taxon>
        <taxon>Pseudomonadati</taxon>
        <taxon>Pseudomonadota</taxon>
        <taxon>Alphaproteobacteria</taxon>
        <taxon>Acetobacterales</taxon>
        <taxon>Roseomonadaceae</taxon>
        <taxon>Roseomonas</taxon>
    </lineage>
</organism>
<name>A0ABS9W6Y9_9PROT</name>
<comment type="caution">
    <text evidence="1">The sequence shown here is derived from an EMBL/GenBank/DDBJ whole genome shotgun (WGS) entry which is preliminary data.</text>
</comment>
<dbReference type="RefSeq" id="WP_120010334.1">
    <property type="nucleotide sequence ID" value="NZ_JALBUU010000028.1"/>
</dbReference>
<proteinExistence type="predicted"/>
<keyword evidence="2" id="KW-1185">Reference proteome</keyword>
<gene>
    <name evidence="1" type="ORF">MON41_15160</name>
</gene>
<sequence length="80" mass="8810">MSSFFKVQHLTGRVVITHDMPHATVISELSIEQADVLLQQLQIAVRHVLQGLRQDGIRGDLPPSGSVTLPQSFFSSRLSS</sequence>
<reference evidence="1 2" key="1">
    <citation type="submission" date="2022-03" db="EMBL/GenBank/DDBJ databases">
        <title>Complete genome analysis of Roseomonas KG 17.1 : a prolific producer of plant growth promoters.</title>
        <authorList>
            <person name="Saadouli I."/>
            <person name="Najjari A."/>
            <person name="Mosbah A."/>
            <person name="Ouzari H.I."/>
        </authorList>
    </citation>
    <scope>NUCLEOTIDE SEQUENCE [LARGE SCALE GENOMIC DNA]</scope>
    <source>
        <strain evidence="1 2">KG17-1</strain>
    </source>
</reference>
<dbReference type="Proteomes" id="UP001201985">
    <property type="component" value="Unassembled WGS sequence"/>
</dbReference>
<evidence type="ECO:0000313" key="2">
    <source>
        <dbReference type="Proteomes" id="UP001201985"/>
    </source>
</evidence>
<evidence type="ECO:0000313" key="1">
    <source>
        <dbReference type="EMBL" id="MCI0755058.1"/>
    </source>
</evidence>
<dbReference type="EMBL" id="JALBUU010000028">
    <property type="protein sequence ID" value="MCI0755058.1"/>
    <property type="molecule type" value="Genomic_DNA"/>
</dbReference>